<dbReference type="EMBL" id="JWIC01000007">
    <property type="protein sequence ID" value="KID55684.1"/>
    <property type="molecule type" value="Genomic_DNA"/>
</dbReference>
<dbReference type="AlphaFoldDB" id="A0A0C1MFT4"/>
<dbReference type="OrthoDB" id="5817318at2"/>
<dbReference type="RefSeq" id="WP_039610262.1">
    <property type="nucleotide sequence ID" value="NZ_CP015412.1"/>
</dbReference>
<organism evidence="1 3">
    <name type="scientific">Pseudoalteromonas luteoviolacea</name>
    <dbReference type="NCBI Taxonomy" id="43657"/>
    <lineage>
        <taxon>Bacteria</taxon>
        <taxon>Pseudomonadati</taxon>
        <taxon>Pseudomonadota</taxon>
        <taxon>Gammaproteobacteria</taxon>
        <taxon>Alteromonadales</taxon>
        <taxon>Pseudoalteromonadaceae</taxon>
        <taxon>Pseudoalteromonas</taxon>
    </lineage>
</organism>
<sequence>MNIEEIQKGEWLEYQDHPVEVLIVDRRNHVVTVWDERSQRKIDLHADLLKEDPQCHCDSFLYY</sequence>
<evidence type="ECO:0000313" key="1">
    <source>
        <dbReference type="EMBL" id="KID55684.1"/>
    </source>
</evidence>
<protein>
    <submittedName>
        <fullName evidence="1">Uncharacterized protein</fullName>
    </submittedName>
</protein>
<dbReference type="KEGG" id="plz:S4054249_21565"/>
<evidence type="ECO:0000313" key="2">
    <source>
        <dbReference type="EMBL" id="KID56408.1"/>
    </source>
</evidence>
<reference evidence="1 3" key="1">
    <citation type="submission" date="2014-12" db="EMBL/GenBank/DDBJ databases">
        <title>Draft Genome Sequence of Pseudoalteromonas luteoviolacea HI1.</title>
        <authorList>
            <person name="Asahina A.Y."/>
            <person name="Hadfield M.G."/>
        </authorList>
    </citation>
    <scope>NUCLEOTIDE SEQUENCE [LARGE SCALE GENOMIC DNA]</scope>
    <source>
        <strain evidence="1 3">HI1</strain>
    </source>
</reference>
<proteinExistence type="predicted"/>
<gene>
    <name evidence="1" type="ORF">JF50_14965</name>
    <name evidence="2" type="ORF">JF50_19555</name>
</gene>
<dbReference type="Proteomes" id="UP000031327">
    <property type="component" value="Unassembled WGS sequence"/>
</dbReference>
<evidence type="ECO:0000313" key="3">
    <source>
        <dbReference type="Proteomes" id="UP000031327"/>
    </source>
</evidence>
<dbReference type="EMBL" id="JWIC01000007">
    <property type="protein sequence ID" value="KID56408.1"/>
    <property type="molecule type" value="Genomic_DNA"/>
</dbReference>
<name>A0A0C1MFT4_9GAMM</name>
<accession>A0A0C1MFT4</accession>
<comment type="caution">
    <text evidence="1">The sequence shown here is derived from an EMBL/GenBank/DDBJ whole genome shotgun (WGS) entry which is preliminary data.</text>
</comment>